<evidence type="ECO:0000313" key="3">
    <source>
        <dbReference type="Proteomes" id="UP000593574"/>
    </source>
</evidence>
<name>A0A7J8Z7H1_9ROSI</name>
<comment type="caution">
    <text evidence="2">The sequence shown here is derived from an EMBL/GenBank/DDBJ whole genome shotgun (WGS) entry which is preliminary data.</text>
</comment>
<proteinExistence type="predicted"/>
<evidence type="ECO:0000256" key="1">
    <source>
        <dbReference type="SAM" id="MobiDB-lite"/>
    </source>
</evidence>
<organism evidence="2 3">
    <name type="scientific">Gossypium laxum</name>
    <dbReference type="NCBI Taxonomy" id="34288"/>
    <lineage>
        <taxon>Eukaryota</taxon>
        <taxon>Viridiplantae</taxon>
        <taxon>Streptophyta</taxon>
        <taxon>Embryophyta</taxon>
        <taxon>Tracheophyta</taxon>
        <taxon>Spermatophyta</taxon>
        <taxon>Magnoliopsida</taxon>
        <taxon>eudicotyledons</taxon>
        <taxon>Gunneridae</taxon>
        <taxon>Pentapetalae</taxon>
        <taxon>rosids</taxon>
        <taxon>malvids</taxon>
        <taxon>Malvales</taxon>
        <taxon>Malvaceae</taxon>
        <taxon>Malvoideae</taxon>
        <taxon>Gossypium</taxon>
    </lineage>
</organism>
<keyword evidence="3" id="KW-1185">Reference proteome</keyword>
<evidence type="ECO:0000313" key="2">
    <source>
        <dbReference type="EMBL" id="MBA0707778.1"/>
    </source>
</evidence>
<dbReference type="AlphaFoldDB" id="A0A7J8Z7H1"/>
<feature type="region of interest" description="Disordered" evidence="1">
    <location>
        <begin position="1"/>
        <end position="25"/>
    </location>
</feature>
<protein>
    <submittedName>
        <fullName evidence="2">Uncharacterized protein</fullName>
    </submittedName>
</protein>
<reference evidence="2 3" key="1">
    <citation type="journal article" date="2019" name="Genome Biol. Evol.">
        <title>Insights into the evolution of the New World diploid cottons (Gossypium, subgenus Houzingenia) based on genome sequencing.</title>
        <authorList>
            <person name="Grover C.E."/>
            <person name="Arick M.A. 2nd"/>
            <person name="Thrash A."/>
            <person name="Conover J.L."/>
            <person name="Sanders W.S."/>
            <person name="Peterson D.G."/>
            <person name="Frelichowski J.E."/>
            <person name="Scheffler J.A."/>
            <person name="Scheffler B.E."/>
            <person name="Wendel J.F."/>
        </authorList>
    </citation>
    <scope>NUCLEOTIDE SEQUENCE [LARGE SCALE GENOMIC DNA]</scope>
    <source>
        <strain evidence="2">4</strain>
        <tissue evidence="2">Leaf</tissue>
    </source>
</reference>
<feature type="region of interest" description="Disordered" evidence="1">
    <location>
        <begin position="54"/>
        <end position="90"/>
    </location>
</feature>
<feature type="compositionally biased region" description="Polar residues" evidence="1">
    <location>
        <begin position="1"/>
        <end position="10"/>
    </location>
</feature>
<gene>
    <name evidence="2" type="ORF">Golax_019792</name>
</gene>
<dbReference type="EMBL" id="JABEZV010000003">
    <property type="protein sequence ID" value="MBA0707778.1"/>
    <property type="molecule type" value="Genomic_DNA"/>
</dbReference>
<accession>A0A7J8Z7H1</accession>
<dbReference type="Proteomes" id="UP000593574">
    <property type="component" value="Unassembled WGS sequence"/>
</dbReference>
<sequence>MEATNFTTVTRPEGATQGGHVREGQQRLGSTAWGAHRGMGSAVAKLYLLSSEERSQQIWPKRQRRPLQQLRRECNHTTGSSSASAKDAPSMVTQYLDVDVEPRTRTDVDVCTTTDDDTNADACATVDDDVDAQYLSDILEIWGTLCLHT</sequence>